<keyword evidence="2" id="KW-1185">Reference proteome</keyword>
<proteinExistence type="predicted"/>
<evidence type="ECO:0008006" key="3">
    <source>
        <dbReference type="Google" id="ProtNLM"/>
    </source>
</evidence>
<evidence type="ECO:0000313" key="1">
    <source>
        <dbReference type="EMBL" id="SKC07349.1"/>
    </source>
</evidence>
<dbReference type="Gene3D" id="3.40.50.2300">
    <property type="match status" value="1"/>
</dbReference>
<accession>A0A1T5GG00</accession>
<name>A0A1T5GG00_9SPHN</name>
<dbReference type="Proteomes" id="UP000189818">
    <property type="component" value="Unassembled WGS sequence"/>
</dbReference>
<reference evidence="2" key="1">
    <citation type="submission" date="2017-02" db="EMBL/GenBank/DDBJ databases">
        <authorList>
            <person name="Varghese N."/>
            <person name="Submissions S."/>
        </authorList>
    </citation>
    <scope>NUCLEOTIDE SEQUENCE [LARGE SCALE GENOMIC DNA]</scope>
    <source>
        <strain evidence="2">UM2</strain>
    </source>
</reference>
<dbReference type="InterPro" id="IPR011006">
    <property type="entry name" value="CheY-like_superfamily"/>
</dbReference>
<dbReference type="EMBL" id="FUYM01000014">
    <property type="protein sequence ID" value="SKC07349.1"/>
    <property type="molecule type" value="Genomic_DNA"/>
</dbReference>
<organism evidence="1 2">
    <name type="scientific">Rhizorhabdus histidinilytica</name>
    <dbReference type="NCBI Taxonomy" id="439228"/>
    <lineage>
        <taxon>Bacteria</taxon>
        <taxon>Pseudomonadati</taxon>
        <taxon>Pseudomonadota</taxon>
        <taxon>Alphaproteobacteria</taxon>
        <taxon>Sphingomonadales</taxon>
        <taxon>Sphingomonadaceae</taxon>
        <taxon>Rhizorhabdus</taxon>
    </lineage>
</organism>
<protein>
    <recommendedName>
        <fullName evidence="3">Response regulator</fullName>
    </recommendedName>
</protein>
<dbReference type="STRING" id="439228.SAMN06295920_11470"/>
<sequence length="124" mass="13154">MPPPSLRDCAILVAEDEYFLAEDLRSELVDAGAIIVGPVASLAAGFAASEGAGRIDGALLDVDLNGEAVFPLADALEGRQVPFLFTTGYDATAIPGRFDHVVRCEKPFDVDGVIRALSRAIFFE</sequence>
<gene>
    <name evidence="1" type="ORF">SAMN06295920_11470</name>
</gene>
<dbReference type="OrthoDB" id="582170at2"/>
<dbReference type="AlphaFoldDB" id="A0A1T5GG00"/>
<dbReference type="RefSeq" id="WP_079650580.1">
    <property type="nucleotide sequence ID" value="NZ_FUYM01000014.1"/>
</dbReference>
<dbReference type="SUPFAM" id="SSF52172">
    <property type="entry name" value="CheY-like"/>
    <property type="match status" value="1"/>
</dbReference>
<evidence type="ECO:0000313" key="2">
    <source>
        <dbReference type="Proteomes" id="UP000189818"/>
    </source>
</evidence>